<protein>
    <submittedName>
        <fullName evidence="3">Uncharacterized protein</fullName>
    </submittedName>
</protein>
<dbReference type="RefSeq" id="WP_226395687.1">
    <property type="nucleotide sequence ID" value="NZ_JADCKL010000022.1"/>
</dbReference>
<dbReference type="EMBL" id="JADCKL010000022">
    <property type="protein sequence ID" value="MBE5064393.1"/>
    <property type="molecule type" value="Genomic_DNA"/>
</dbReference>
<keyword evidence="2" id="KW-0732">Signal</keyword>
<proteinExistence type="predicted"/>
<keyword evidence="4" id="KW-1185">Reference proteome</keyword>
<feature type="compositionally biased region" description="Polar residues" evidence="1">
    <location>
        <begin position="31"/>
        <end position="42"/>
    </location>
</feature>
<feature type="chain" id="PRO_5047524875" evidence="2">
    <location>
        <begin position="27"/>
        <end position="106"/>
    </location>
</feature>
<evidence type="ECO:0000256" key="2">
    <source>
        <dbReference type="SAM" id="SignalP"/>
    </source>
</evidence>
<reference evidence="3 4" key="1">
    <citation type="submission" date="2020-10" db="EMBL/GenBank/DDBJ databases">
        <title>ChiBAC.</title>
        <authorList>
            <person name="Zenner C."/>
            <person name="Hitch T.C.A."/>
            <person name="Clavel T."/>
        </authorList>
    </citation>
    <scope>NUCLEOTIDE SEQUENCE [LARGE SCALE GENOMIC DNA]</scope>
    <source>
        <strain evidence="3 4">DSM 108991</strain>
    </source>
</reference>
<dbReference type="PROSITE" id="PS51257">
    <property type="entry name" value="PROKAR_LIPOPROTEIN"/>
    <property type="match status" value="1"/>
</dbReference>
<feature type="signal peptide" evidence="2">
    <location>
        <begin position="1"/>
        <end position="26"/>
    </location>
</feature>
<accession>A0ABR9RN53</accession>
<gene>
    <name evidence="3" type="ORF">INF30_14165</name>
</gene>
<organism evidence="3 4">
    <name type="scientific">Claveliimonas monacensis</name>
    <dbReference type="NCBI Taxonomy" id="2779351"/>
    <lineage>
        <taxon>Bacteria</taxon>
        <taxon>Bacillati</taxon>
        <taxon>Bacillota</taxon>
        <taxon>Clostridia</taxon>
        <taxon>Lachnospirales</taxon>
        <taxon>Lachnospiraceae</taxon>
        <taxon>Claveliimonas</taxon>
    </lineage>
</organism>
<sequence length="106" mass="10676">MKKQIVTILMTSALALGITACGAGTAEDQASGDQTSSDQTQETSDDQADAGEDETDTGAATGSSNILIAYFSVPEDVDTEGIDADAGASIVVDDGQVKGIAGYGRQ</sequence>
<evidence type="ECO:0000256" key="1">
    <source>
        <dbReference type="SAM" id="MobiDB-lite"/>
    </source>
</evidence>
<name>A0ABR9RN53_9FIRM</name>
<comment type="caution">
    <text evidence="3">The sequence shown here is derived from an EMBL/GenBank/DDBJ whole genome shotgun (WGS) entry which is preliminary data.</text>
</comment>
<feature type="compositionally biased region" description="Acidic residues" evidence="1">
    <location>
        <begin position="43"/>
        <end position="56"/>
    </location>
</feature>
<dbReference type="Proteomes" id="UP000758652">
    <property type="component" value="Unassembled WGS sequence"/>
</dbReference>
<evidence type="ECO:0000313" key="3">
    <source>
        <dbReference type="EMBL" id="MBE5064393.1"/>
    </source>
</evidence>
<feature type="region of interest" description="Disordered" evidence="1">
    <location>
        <begin position="25"/>
        <end position="61"/>
    </location>
</feature>
<evidence type="ECO:0000313" key="4">
    <source>
        <dbReference type="Proteomes" id="UP000758652"/>
    </source>
</evidence>